<evidence type="ECO:0000313" key="4">
    <source>
        <dbReference type="Proteomes" id="UP000510621"/>
    </source>
</evidence>
<name>A0A7L6ATD7_9GAMM</name>
<dbReference type="Pfam" id="PF10128">
    <property type="entry name" value="OpcA_G6PD_assem"/>
    <property type="match status" value="1"/>
</dbReference>
<organism evidence="3 4">
    <name type="scientific">Candidatus Thiothrix singaporensis</name>
    <dbReference type="NCBI Taxonomy" id="2799669"/>
    <lineage>
        <taxon>Bacteria</taxon>
        <taxon>Pseudomonadati</taxon>
        <taxon>Pseudomonadota</taxon>
        <taxon>Gammaproteobacteria</taxon>
        <taxon>Thiotrichales</taxon>
        <taxon>Thiotrichaceae</taxon>
        <taxon>Thiothrix</taxon>
    </lineage>
</organism>
<dbReference type="AlphaFoldDB" id="A0A7L6ATD7"/>
<dbReference type="InterPro" id="IPR046801">
    <property type="entry name" value="OpcA_G6PD_N"/>
</dbReference>
<evidence type="ECO:0000259" key="2">
    <source>
        <dbReference type="Pfam" id="PF10128"/>
    </source>
</evidence>
<protein>
    <submittedName>
        <fullName evidence="3">Glucose-6-phosphate dehydrogenase assembly protein OpcA</fullName>
    </submittedName>
</protein>
<evidence type="ECO:0000313" key="3">
    <source>
        <dbReference type="EMBL" id="QLQ32323.1"/>
    </source>
</evidence>
<gene>
    <name evidence="3" type="ORF">HZT40_12845</name>
</gene>
<feature type="domain" description="Glucose-6-phosphate dehydrogenase assembly protein OpcA N-terminal" evidence="2">
    <location>
        <begin position="39"/>
        <end position="120"/>
    </location>
</feature>
<reference evidence="3" key="1">
    <citation type="submission" date="2020-06" db="EMBL/GenBank/DDBJ databases">
        <title>Analysis procedures for assessing recovery of high quality, complete, closed genomes from Nanopore long read metagenome sequencing.</title>
        <authorList>
            <person name="Bessarab I."/>
            <person name="Arumugam K."/>
            <person name="Haryono M."/>
            <person name="Liu X."/>
            <person name="Roy S."/>
            <person name="Zuniga-Montanez R.E."/>
            <person name="Qiu G."/>
            <person name="Drautz-Moses D.I."/>
            <person name="Law Y.Y."/>
            <person name="Wuertz S."/>
            <person name="Lauro F.M."/>
            <person name="Huson D.H."/>
            <person name="Williams R.B."/>
        </authorList>
    </citation>
    <scope>NUCLEOTIDE SEQUENCE [LARGE SCALE GENOMIC DNA]</scope>
    <source>
        <strain evidence="3">SSD2</strain>
    </source>
</reference>
<sequence length="156" mass="16743">MNQELGENQVVTRACMSNLIIYCDDDEQTLKVNEALPRIVSAHPCRVILLTGLGHTGEPGLDVFVSGLYSKLSSGLQVSAELIRVIADASARKRLAPVARAHLVGDLPTTLWWASLEPAPPLAKPSIRSPPWLTRSSTTASAGNPPLRGCRRCHAG</sequence>
<proteinExistence type="predicted"/>
<keyword evidence="4" id="KW-1185">Reference proteome</keyword>
<dbReference type="EMBL" id="CP059265">
    <property type="protein sequence ID" value="QLQ32323.1"/>
    <property type="molecule type" value="Genomic_DNA"/>
</dbReference>
<dbReference type="Proteomes" id="UP000510621">
    <property type="component" value="Chromosome"/>
</dbReference>
<dbReference type="KEGG" id="this:HZT40_12845"/>
<evidence type="ECO:0000256" key="1">
    <source>
        <dbReference type="SAM" id="MobiDB-lite"/>
    </source>
</evidence>
<feature type="region of interest" description="Disordered" evidence="1">
    <location>
        <begin position="127"/>
        <end position="156"/>
    </location>
</feature>
<accession>A0A7L6ATD7</accession>